<dbReference type="NCBIfam" id="TIGR03299">
    <property type="entry name" value="LGT_TIGR03299"/>
    <property type="match status" value="1"/>
</dbReference>
<organism evidence="1 2">
    <name type="scientific">Ramlibacter monticola</name>
    <dbReference type="NCBI Taxonomy" id="1926872"/>
    <lineage>
        <taxon>Bacteria</taxon>
        <taxon>Pseudomonadati</taxon>
        <taxon>Pseudomonadota</taxon>
        <taxon>Betaproteobacteria</taxon>
        <taxon>Burkholderiales</taxon>
        <taxon>Comamonadaceae</taxon>
        <taxon>Ramlibacter</taxon>
    </lineage>
</organism>
<comment type="caution">
    <text evidence="1">The sequence shown here is derived from an EMBL/GenBank/DDBJ whole genome shotgun (WGS) entry which is preliminary data.</text>
</comment>
<evidence type="ECO:0000313" key="2">
    <source>
        <dbReference type="Proteomes" id="UP000599109"/>
    </source>
</evidence>
<dbReference type="Proteomes" id="UP000599109">
    <property type="component" value="Unassembled WGS sequence"/>
</dbReference>
<reference evidence="1 2" key="1">
    <citation type="journal article" date="2017" name="Int. J. Syst. Evol. Microbiol.">
        <title>Ramlibacter monticola sp. nov., isolated from forest soil.</title>
        <authorList>
            <person name="Chaudhary D.K."/>
            <person name="Kim J."/>
        </authorList>
    </citation>
    <scope>NUCLEOTIDE SEQUENCE [LARGE SCALE GENOMIC DNA]</scope>
    <source>
        <strain evidence="1 2">KACC 19175</strain>
    </source>
</reference>
<name>A0A936Z5E4_9BURK</name>
<dbReference type="InterPro" id="IPR017686">
    <property type="entry name" value="Phg/plasmid-like_prot"/>
</dbReference>
<dbReference type="Pfam" id="PF06067">
    <property type="entry name" value="DUF932"/>
    <property type="match status" value="1"/>
</dbReference>
<dbReference type="EMBL" id="JAEQNE010000007">
    <property type="protein sequence ID" value="MBL0394274.1"/>
    <property type="molecule type" value="Genomic_DNA"/>
</dbReference>
<protein>
    <submittedName>
        <fullName evidence="1">DUF932 domain-containing protein</fullName>
    </submittedName>
</protein>
<dbReference type="RefSeq" id="WP_201676930.1">
    <property type="nucleotide sequence ID" value="NZ_JAEQNE010000007.1"/>
</dbReference>
<gene>
    <name evidence="1" type="ORF">JJ685_24255</name>
</gene>
<proteinExistence type="predicted"/>
<sequence length="339" mass="36818">MGHMIDTSTGSAAIAYVGETPWHELGQQLEPGADVDTWRKAAGLNWEVLRAPVVYRRPFATPFGSQTIEQEVPNRDVLYRSDTGAALSVVSRGYKIHQPADIFAYFDSIAKAGEFELETAGALSGGGRIWALARVGEGAKIIGQDRVDPYLLLATSYDGQMTTTARFTSIRVVCHNTITAALKVPVLGNKDPRIVSSLKLPHTAVFDARLISEQLGIVTGAFGQFFDEARKLAEVGVSDAVAEDLVAEVILKFTSRPAHGRTLDVKSTRGYRRVMELFAGGALGSDLTGGKSAWQLLNAFTQYVDHERGRSADSRLTQAWFGEGEQMKNMAKDLLLGLV</sequence>
<keyword evidence="2" id="KW-1185">Reference proteome</keyword>
<dbReference type="AlphaFoldDB" id="A0A936Z5E4"/>
<dbReference type="InterPro" id="IPR026325">
    <property type="entry name" value="DUF932"/>
</dbReference>
<accession>A0A936Z5E4</accession>
<evidence type="ECO:0000313" key="1">
    <source>
        <dbReference type="EMBL" id="MBL0394274.1"/>
    </source>
</evidence>